<dbReference type="CDD" id="cd00082">
    <property type="entry name" value="HisKA"/>
    <property type="match status" value="1"/>
</dbReference>
<keyword evidence="6" id="KW-1185">Reference proteome</keyword>
<proteinExistence type="predicted"/>
<organism evidence="5 6">
    <name type="scientific">Candidatus Kryptonium thompsonii</name>
    <dbReference type="NCBI Taxonomy" id="1633631"/>
    <lineage>
        <taxon>Bacteria</taxon>
        <taxon>Pseudomonadati</taxon>
        <taxon>Candidatus Kryptoniota</taxon>
        <taxon>Candidatus Kryptonium</taxon>
    </lineage>
</organism>
<sequence length="199" mass="23448">SPSYNDGEDYWLFSYAFGRDFVEGFILKHPALFSAVVIYLYYLFTTLDLFKKVKEGIVSVSDIFTHFDSLLWIWGLSYLFVKLVNLQEQRHREEKLRMEQIKQYETQIAKLKALKDFTFSLRDLIYNPLTVIMSASARIERRFPYDNETLRDVRAIEQGCRRIEKLLMEVKEFEEKLVIGEETAGSEAVQEQLVSSQTK</sequence>
<comment type="caution">
    <text evidence="5">The sequence shown here is derived from an EMBL/GenBank/DDBJ whole genome shotgun (WGS) entry which is preliminary data.</text>
</comment>
<feature type="transmembrane region" description="Helical" evidence="4">
    <location>
        <begin position="25"/>
        <end position="43"/>
    </location>
</feature>
<evidence type="ECO:0000313" key="5">
    <source>
        <dbReference type="EMBL" id="CUS86440.1"/>
    </source>
</evidence>
<protein>
    <recommendedName>
        <fullName evidence="2">histidine kinase</fullName>
        <ecNumber evidence="2">2.7.13.3</ecNumber>
    </recommendedName>
</protein>
<feature type="coiled-coil region" evidence="3">
    <location>
        <begin position="156"/>
        <end position="183"/>
    </location>
</feature>
<dbReference type="Proteomes" id="UP000182200">
    <property type="component" value="Unassembled WGS sequence"/>
</dbReference>
<dbReference type="EC" id="2.7.13.3" evidence="2"/>
<keyword evidence="4" id="KW-0812">Transmembrane</keyword>
<evidence type="ECO:0000256" key="3">
    <source>
        <dbReference type="SAM" id="Coils"/>
    </source>
</evidence>
<accession>A0ABM9UVA0</accession>
<comment type="catalytic activity">
    <reaction evidence="1">
        <text>ATP + protein L-histidine = ADP + protein N-phospho-L-histidine.</text>
        <dbReference type="EC" id="2.7.13.3"/>
    </reaction>
</comment>
<dbReference type="EMBL" id="CZVI01000011">
    <property type="protein sequence ID" value="CUS86440.1"/>
    <property type="molecule type" value="Genomic_DNA"/>
</dbReference>
<name>A0ABM9UVA0_9BACT</name>
<keyword evidence="4" id="KW-0472">Membrane</keyword>
<reference evidence="5 6" key="1">
    <citation type="submission" date="2015-11" db="EMBL/GenBank/DDBJ databases">
        <authorList>
            <person name="Varghese N."/>
        </authorList>
    </citation>
    <scope>NUCLEOTIDE SEQUENCE [LARGE SCALE GENOMIC DNA]</scope>
    <source>
        <strain evidence="5 6">JGI-8</strain>
    </source>
</reference>
<dbReference type="RefSeq" id="WP_176696980.1">
    <property type="nucleotide sequence ID" value="NZ_CZVI01000011.1"/>
</dbReference>
<feature type="transmembrane region" description="Helical" evidence="4">
    <location>
        <begin position="63"/>
        <end position="81"/>
    </location>
</feature>
<evidence type="ECO:0000313" key="6">
    <source>
        <dbReference type="Proteomes" id="UP000182200"/>
    </source>
</evidence>
<keyword evidence="3" id="KW-0175">Coiled coil</keyword>
<evidence type="ECO:0000256" key="2">
    <source>
        <dbReference type="ARBA" id="ARBA00012438"/>
    </source>
</evidence>
<dbReference type="InterPro" id="IPR003661">
    <property type="entry name" value="HisK_dim/P_dom"/>
</dbReference>
<evidence type="ECO:0000256" key="4">
    <source>
        <dbReference type="SAM" id="Phobius"/>
    </source>
</evidence>
<keyword evidence="4" id="KW-1133">Transmembrane helix</keyword>
<feature type="non-terminal residue" evidence="5">
    <location>
        <position position="1"/>
    </location>
</feature>
<evidence type="ECO:0000256" key="1">
    <source>
        <dbReference type="ARBA" id="ARBA00000085"/>
    </source>
</evidence>
<gene>
    <name evidence="5" type="ORF">JGI8_00994</name>
</gene>